<dbReference type="EMBL" id="FQWZ01000001">
    <property type="protein sequence ID" value="SHG44791.1"/>
    <property type="molecule type" value="Genomic_DNA"/>
</dbReference>
<dbReference type="Proteomes" id="UP000199758">
    <property type="component" value="Unassembled WGS sequence"/>
</dbReference>
<dbReference type="Gene3D" id="3.10.129.10">
    <property type="entry name" value="Hotdog Thioesterase"/>
    <property type="match status" value="1"/>
</dbReference>
<accession>A0A1M5JW44</accession>
<keyword evidence="2" id="KW-1185">Reference proteome</keyword>
<dbReference type="InterPro" id="IPR029069">
    <property type="entry name" value="HotDog_dom_sf"/>
</dbReference>
<organism evidence="1 2">
    <name type="scientific">Hydrocarboniphaga daqingensis</name>
    <dbReference type="NCBI Taxonomy" id="490188"/>
    <lineage>
        <taxon>Bacteria</taxon>
        <taxon>Pseudomonadati</taxon>
        <taxon>Pseudomonadota</taxon>
        <taxon>Gammaproteobacteria</taxon>
        <taxon>Nevskiales</taxon>
        <taxon>Nevskiaceae</taxon>
        <taxon>Hydrocarboniphaga</taxon>
    </lineage>
</organism>
<dbReference type="AlphaFoldDB" id="A0A1M5JW44"/>
<dbReference type="RefSeq" id="WP_072892865.1">
    <property type="nucleotide sequence ID" value="NZ_FQWZ01000001.1"/>
</dbReference>
<sequence length="161" mass="18239">MSLREQIFRNARLFKVAMSLYPPYVGAGVRVTHVADDFSEVRVELRRNRLNGNAFNTHFGGSLYSMTDPFYALMLVAQLGRDYVVWDKAASIDFVRPGVGTVTATFALTPEQVAEVRAATADGSKFEPVYPVEIRNAEGKLVARVNKTLWIRRRDAERKRR</sequence>
<dbReference type="SUPFAM" id="SSF54637">
    <property type="entry name" value="Thioesterase/thiol ester dehydrase-isomerase"/>
    <property type="match status" value="1"/>
</dbReference>
<gene>
    <name evidence="1" type="ORF">SAMN04488068_0234</name>
</gene>
<dbReference type="Pfam" id="PF14539">
    <property type="entry name" value="DUF4442"/>
    <property type="match status" value="1"/>
</dbReference>
<dbReference type="STRING" id="490188.SAMN04488068_0234"/>
<protein>
    <submittedName>
        <fullName evidence="1">Acyl-coenzyme A thioesterase PaaI, contains HGG motif</fullName>
    </submittedName>
</protein>
<proteinExistence type="predicted"/>
<name>A0A1M5JW44_9GAMM</name>
<dbReference type="InterPro" id="IPR027961">
    <property type="entry name" value="DUF4442"/>
</dbReference>
<reference evidence="1 2" key="1">
    <citation type="submission" date="2016-11" db="EMBL/GenBank/DDBJ databases">
        <authorList>
            <person name="Jaros S."/>
            <person name="Januszkiewicz K."/>
            <person name="Wedrychowicz H."/>
        </authorList>
    </citation>
    <scope>NUCLEOTIDE SEQUENCE [LARGE SCALE GENOMIC DNA]</scope>
    <source>
        <strain evidence="1 2">CGMCC 1.7049</strain>
    </source>
</reference>
<evidence type="ECO:0000313" key="1">
    <source>
        <dbReference type="EMBL" id="SHG44791.1"/>
    </source>
</evidence>
<dbReference type="OrthoDB" id="9814774at2"/>
<evidence type="ECO:0000313" key="2">
    <source>
        <dbReference type="Proteomes" id="UP000199758"/>
    </source>
</evidence>